<protein>
    <submittedName>
        <fullName evidence="4">Uncharacterized protein</fullName>
    </submittedName>
</protein>
<proteinExistence type="predicted"/>
<dbReference type="Proteomes" id="UP001195483">
    <property type="component" value="Unassembled WGS sequence"/>
</dbReference>
<feature type="chain" id="PRO_5042074004" evidence="3">
    <location>
        <begin position="19"/>
        <end position="145"/>
    </location>
</feature>
<keyword evidence="5" id="KW-1185">Reference proteome</keyword>
<evidence type="ECO:0000313" key="5">
    <source>
        <dbReference type="Proteomes" id="UP001195483"/>
    </source>
</evidence>
<keyword evidence="2" id="KW-0812">Transmembrane</keyword>
<reference evidence="4" key="3">
    <citation type="submission" date="2023-05" db="EMBL/GenBank/DDBJ databases">
        <authorList>
            <person name="Smith C.H."/>
        </authorList>
    </citation>
    <scope>NUCLEOTIDE SEQUENCE</scope>
    <source>
        <strain evidence="4">CHS0354</strain>
        <tissue evidence="4">Mantle</tissue>
    </source>
</reference>
<keyword evidence="2" id="KW-0472">Membrane</keyword>
<feature type="compositionally biased region" description="Polar residues" evidence="1">
    <location>
        <begin position="102"/>
        <end position="121"/>
    </location>
</feature>
<dbReference type="AlphaFoldDB" id="A0AAE0W4C2"/>
<gene>
    <name evidence="4" type="ORF">CHS0354_027835</name>
</gene>
<evidence type="ECO:0000256" key="1">
    <source>
        <dbReference type="SAM" id="MobiDB-lite"/>
    </source>
</evidence>
<name>A0AAE0W4C2_9BIVA</name>
<keyword evidence="3" id="KW-0732">Signal</keyword>
<feature type="signal peptide" evidence="3">
    <location>
        <begin position="1"/>
        <end position="18"/>
    </location>
</feature>
<comment type="caution">
    <text evidence="4">The sequence shown here is derived from an EMBL/GenBank/DDBJ whole genome shotgun (WGS) entry which is preliminary data.</text>
</comment>
<evidence type="ECO:0000256" key="2">
    <source>
        <dbReference type="SAM" id="Phobius"/>
    </source>
</evidence>
<feature type="transmembrane region" description="Helical" evidence="2">
    <location>
        <begin position="53"/>
        <end position="76"/>
    </location>
</feature>
<evidence type="ECO:0000313" key="4">
    <source>
        <dbReference type="EMBL" id="KAK3601588.1"/>
    </source>
</evidence>
<reference evidence="4" key="1">
    <citation type="journal article" date="2021" name="Genome Biol. Evol.">
        <title>A High-Quality Reference Genome for a Parasitic Bivalve with Doubly Uniparental Inheritance (Bivalvia: Unionida).</title>
        <authorList>
            <person name="Smith C.H."/>
        </authorList>
    </citation>
    <scope>NUCLEOTIDE SEQUENCE</scope>
    <source>
        <strain evidence="4">CHS0354</strain>
    </source>
</reference>
<sequence length="145" mass="15652">MTKIGLTIGLLFVHVGFCTYQCNFSGGVTDYCAEPCCEHSCCSENDPGPSVHIVGIAASGTLMVSLLIFLLCIGICCNSKRKRLRNDSSQLYPERNMADLPGNTTTIESPTSGVESTSEIVNPTFPQTGVYSYDQTDSFRFTASV</sequence>
<evidence type="ECO:0000256" key="3">
    <source>
        <dbReference type="SAM" id="SignalP"/>
    </source>
</evidence>
<accession>A0AAE0W4C2</accession>
<feature type="region of interest" description="Disordered" evidence="1">
    <location>
        <begin position="95"/>
        <end position="121"/>
    </location>
</feature>
<keyword evidence="2" id="KW-1133">Transmembrane helix</keyword>
<reference evidence="4" key="2">
    <citation type="journal article" date="2021" name="Genome Biol. Evol.">
        <title>Developing a high-quality reference genome for a parasitic bivalve with doubly uniparental inheritance (Bivalvia: Unionida).</title>
        <authorList>
            <person name="Smith C.H."/>
        </authorList>
    </citation>
    <scope>NUCLEOTIDE SEQUENCE</scope>
    <source>
        <strain evidence="4">CHS0354</strain>
        <tissue evidence="4">Mantle</tissue>
    </source>
</reference>
<dbReference type="EMBL" id="JAEAOA010001685">
    <property type="protein sequence ID" value="KAK3601588.1"/>
    <property type="molecule type" value="Genomic_DNA"/>
</dbReference>
<organism evidence="4 5">
    <name type="scientific">Potamilus streckersoni</name>
    <dbReference type="NCBI Taxonomy" id="2493646"/>
    <lineage>
        <taxon>Eukaryota</taxon>
        <taxon>Metazoa</taxon>
        <taxon>Spiralia</taxon>
        <taxon>Lophotrochozoa</taxon>
        <taxon>Mollusca</taxon>
        <taxon>Bivalvia</taxon>
        <taxon>Autobranchia</taxon>
        <taxon>Heteroconchia</taxon>
        <taxon>Palaeoheterodonta</taxon>
        <taxon>Unionida</taxon>
        <taxon>Unionoidea</taxon>
        <taxon>Unionidae</taxon>
        <taxon>Ambleminae</taxon>
        <taxon>Lampsilini</taxon>
        <taxon>Potamilus</taxon>
    </lineage>
</organism>